<dbReference type="SUPFAM" id="SSF88713">
    <property type="entry name" value="Glycoside hydrolase/deacetylase"/>
    <property type="match status" value="1"/>
</dbReference>
<keyword evidence="2" id="KW-0328">Glycosyltransferase</keyword>
<evidence type="ECO:0000256" key="1">
    <source>
        <dbReference type="ARBA" id="ARBA00006739"/>
    </source>
</evidence>
<evidence type="ECO:0000256" key="5">
    <source>
        <dbReference type="SAM" id="Phobius"/>
    </source>
</evidence>
<feature type="domain" description="NodB homology" evidence="6">
    <location>
        <begin position="98"/>
        <end position="285"/>
    </location>
</feature>
<feature type="transmembrane region" description="Helical" evidence="5">
    <location>
        <begin position="619"/>
        <end position="645"/>
    </location>
</feature>
<dbReference type="Proteomes" id="UP000460272">
    <property type="component" value="Unassembled WGS sequence"/>
</dbReference>
<feature type="transmembrane region" description="Helical" evidence="5">
    <location>
        <begin position="320"/>
        <end position="350"/>
    </location>
</feature>
<comment type="caution">
    <text evidence="7">The sequence shown here is derived from an EMBL/GenBank/DDBJ whole genome shotgun (WGS) entry which is preliminary data.</text>
</comment>
<keyword evidence="3 7" id="KW-0808">Transferase</keyword>
<dbReference type="InterPro" id="IPR011330">
    <property type="entry name" value="Glyco_hydro/deAcase_b/a-brl"/>
</dbReference>
<dbReference type="SUPFAM" id="SSF53448">
    <property type="entry name" value="Nucleotide-diphospho-sugar transferases"/>
    <property type="match status" value="1"/>
</dbReference>
<dbReference type="Gene3D" id="3.20.20.370">
    <property type="entry name" value="Glycoside hydrolase/deacetylase"/>
    <property type="match status" value="1"/>
</dbReference>
<keyword evidence="5" id="KW-0812">Transmembrane</keyword>
<feature type="transmembrane region" description="Helical" evidence="5">
    <location>
        <begin position="651"/>
        <end position="669"/>
    </location>
</feature>
<keyword evidence="5" id="KW-0472">Membrane</keyword>
<feature type="compositionally biased region" description="Basic residues" evidence="4">
    <location>
        <begin position="14"/>
        <end position="23"/>
    </location>
</feature>
<sequence>MRAVTGPQPIARPRAGRRRQARTPRGHWPLASLIVVIFALGLLIEGFTHGILGENAADEPTAGPGTTAGPASVVDGGPVVAPAGGRNGSPVSYRIPRKTAILSFDDGPNPDWTPKILAVLREYHVPADFFTIGAHVADYPDIVRQELKDGDEVGSHTYTHPNLAQVSTWRENLELTLTQNALAGAAGIHTRIMRMPYSSEANAVTAADWRAAMTAGRDGYLMVFTSVDTRDWARPGVAKIVKAAIPAGGAGAIIMLHDSGGNRSETLAALPRIIKELRQRGYHFDTVTQALKLVSADVPATGNQHLVGTLLVDIQQGSDWAFTAFAIGLIVLTSLSVLRLLVLVGFAMAARRRELSVARRIPPGAPPFLPDVTVIIPAFNEEAGIAATVQTMAESQYRGRLEIIVVDDGSTDSTAQVAASLGYPFVRVVTQRNSGKPGALNTGIRQAHSDILVLVDGDTVFQPDTIGKLVAPLADPEVGAVSGNTKVFNRKGFLGRWQHLEYVVGFNLDRRMYDMLGVMPTVPGAVGAFRRSALHRAGGVSHDTLAEDTDLTMALCRGGWRVVYAPGAIAWTEVPATLSALWKQRYRWCYGTMQAMWKHRHAMVDRGGSGRFGRLCLPYLWLFQVLLPLLAPLIDVFSIYGIVFLNPVQVGVFWLTFTALQMLIAGYALRLDGERLRPLWVLPFQLIVYRQLMYLVTIQSVITALLGTRQRWQATKRTGVFTDQATTDQPATSTS</sequence>
<dbReference type="CDD" id="cd06423">
    <property type="entry name" value="CESA_like"/>
    <property type="match status" value="1"/>
</dbReference>
<dbReference type="GO" id="GO:0005975">
    <property type="term" value="P:carbohydrate metabolic process"/>
    <property type="evidence" value="ECO:0007669"/>
    <property type="project" value="InterPro"/>
</dbReference>
<evidence type="ECO:0000256" key="2">
    <source>
        <dbReference type="ARBA" id="ARBA00022676"/>
    </source>
</evidence>
<dbReference type="PANTHER" id="PTHR43630:SF1">
    <property type="entry name" value="POLY-BETA-1,6-N-ACETYL-D-GLUCOSAMINE SYNTHASE"/>
    <property type="match status" value="1"/>
</dbReference>
<dbReference type="Pfam" id="PF01522">
    <property type="entry name" value="Polysacc_deac_1"/>
    <property type="match status" value="1"/>
</dbReference>
<proteinExistence type="inferred from homology"/>
<keyword evidence="5" id="KW-1133">Transmembrane helix</keyword>
<dbReference type="Gene3D" id="3.90.550.10">
    <property type="entry name" value="Spore Coat Polysaccharide Biosynthesis Protein SpsA, Chain A"/>
    <property type="match status" value="1"/>
</dbReference>
<dbReference type="EMBL" id="RPFW01000003">
    <property type="protein sequence ID" value="TVZ04644.1"/>
    <property type="molecule type" value="Genomic_DNA"/>
</dbReference>
<evidence type="ECO:0000313" key="8">
    <source>
        <dbReference type="Proteomes" id="UP000460272"/>
    </source>
</evidence>
<feature type="region of interest" description="Disordered" evidence="4">
    <location>
        <begin position="1"/>
        <end position="23"/>
    </location>
</feature>
<feature type="compositionally biased region" description="Low complexity" evidence="4">
    <location>
        <begin position="1"/>
        <end position="13"/>
    </location>
</feature>
<dbReference type="PANTHER" id="PTHR43630">
    <property type="entry name" value="POLY-BETA-1,6-N-ACETYL-D-GLUCOSAMINE SYNTHASE"/>
    <property type="match status" value="1"/>
</dbReference>
<dbReference type="GO" id="GO:0016757">
    <property type="term" value="F:glycosyltransferase activity"/>
    <property type="evidence" value="ECO:0007669"/>
    <property type="project" value="UniProtKB-KW"/>
</dbReference>
<dbReference type="OrthoDB" id="9763050at2"/>
<gene>
    <name evidence="7" type="ORF">EAS64_15720</name>
</gene>
<dbReference type="InterPro" id="IPR029044">
    <property type="entry name" value="Nucleotide-diphossugar_trans"/>
</dbReference>
<evidence type="ECO:0000256" key="4">
    <source>
        <dbReference type="SAM" id="MobiDB-lite"/>
    </source>
</evidence>
<dbReference type="InterPro" id="IPR002509">
    <property type="entry name" value="NODB_dom"/>
</dbReference>
<feature type="transmembrane region" description="Helical" evidence="5">
    <location>
        <begin position="27"/>
        <end position="44"/>
    </location>
</feature>
<name>A0A6P2BZX6_9ACTN</name>
<evidence type="ECO:0000259" key="6">
    <source>
        <dbReference type="PROSITE" id="PS51677"/>
    </source>
</evidence>
<accession>A0A6P2BZX6</accession>
<comment type="similarity">
    <text evidence="1">Belongs to the glycosyltransferase 2 family.</text>
</comment>
<reference evidence="7 8" key="1">
    <citation type="submission" date="2018-11" db="EMBL/GenBank/DDBJ databases">
        <title>Trebonia kvetii gen.nov., sp.nov., a novel acidophilic actinobacterium, and proposal of the new actinobacterial family Treboniaceae fam. nov.</title>
        <authorList>
            <person name="Rapoport D."/>
            <person name="Sagova-Mareckova M."/>
            <person name="Sedlacek I."/>
            <person name="Provaznik J."/>
            <person name="Kralova S."/>
            <person name="Pavlinic D."/>
            <person name="Benes V."/>
            <person name="Kopecky J."/>
        </authorList>
    </citation>
    <scope>NUCLEOTIDE SEQUENCE [LARGE SCALE GENOMIC DNA]</scope>
    <source>
        <strain evidence="7 8">15Tr583</strain>
    </source>
</reference>
<dbReference type="AlphaFoldDB" id="A0A6P2BZX6"/>
<evidence type="ECO:0000256" key="3">
    <source>
        <dbReference type="ARBA" id="ARBA00022679"/>
    </source>
</evidence>
<organism evidence="7 8">
    <name type="scientific">Trebonia kvetii</name>
    <dbReference type="NCBI Taxonomy" id="2480626"/>
    <lineage>
        <taxon>Bacteria</taxon>
        <taxon>Bacillati</taxon>
        <taxon>Actinomycetota</taxon>
        <taxon>Actinomycetes</taxon>
        <taxon>Streptosporangiales</taxon>
        <taxon>Treboniaceae</taxon>
        <taxon>Trebonia</taxon>
    </lineage>
</organism>
<dbReference type="PROSITE" id="PS51677">
    <property type="entry name" value="NODB"/>
    <property type="match status" value="1"/>
</dbReference>
<keyword evidence="8" id="KW-1185">Reference proteome</keyword>
<dbReference type="GO" id="GO:0016810">
    <property type="term" value="F:hydrolase activity, acting on carbon-nitrogen (but not peptide) bonds"/>
    <property type="evidence" value="ECO:0007669"/>
    <property type="project" value="InterPro"/>
</dbReference>
<dbReference type="Pfam" id="PF13641">
    <property type="entry name" value="Glyco_tranf_2_3"/>
    <property type="match status" value="1"/>
</dbReference>
<protein>
    <submittedName>
        <fullName evidence="7">Glycosyltransferase</fullName>
    </submittedName>
</protein>
<evidence type="ECO:0000313" key="7">
    <source>
        <dbReference type="EMBL" id="TVZ04644.1"/>
    </source>
</evidence>